<keyword evidence="3" id="KW-1185">Reference proteome</keyword>
<name>A0A9W8MG38_9AGAR</name>
<feature type="compositionally biased region" description="Basic and acidic residues" evidence="1">
    <location>
        <begin position="79"/>
        <end position="90"/>
    </location>
</feature>
<protein>
    <submittedName>
        <fullName evidence="2">Uncharacterized protein</fullName>
    </submittedName>
</protein>
<feature type="region of interest" description="Disordered" evidence="1">
    <location>
        <begin position="134"/>
        <end position="168"/>
    </location>
</feature>
<dbReference type="EMBL" id="JANBPK010001010">
    <property type="protein sequence ID" value="KAJ2927309.1"/>
    <property type="molecule type" value="Genomic_DNA"/>
</dbReference>
<feature type="compositionally biased region" description="Basic and acidic residues" evidence="1">
    <location>
        <begin position="151"/>
        <end position="167"/>
    </location>
</feature>
<dbReference type="OrthoDB" id="3019385at2759"/>
<accession>A0A9W8MG38</accession>
<sequence>MSTVTLFDSAINSKTKKDYLVVVAEALKIDAQGTNKAVAARITAHLKAHPELAQDPQFQGLFSGRANPNGGVSKTSANKAEDDRQAEKTKTALTGAHKALLDVKYTTDPAPSFALLNQGAHGDADMKEIGDLAAKGEEDSDDGSSLPSVESPKEHLERDHTPDHKAAPEVIKNPIIMVVFQHQINAQDPRRETYLADVPVFAENENGVVRYSARLSDLVPQALKNDEALSPIKKSTSRLFRRGVADPYSQSNLGLVNDLLDPARLPPSLKIDALNKYPLGKTGENMFACRLFWKEVDDDKTGEVSRSVQSSIHPFSSSSSHLPPLIRAQKAAAIKKEEHIGAEFDSQESKLGFYAFL</sequence>
<dbReference type="AlphaFoldDB" id="A0A9W8MG38"/>
<feature type="non-terminal residue" evidence="2">
    <location>
        <position position="357"/>
    </location>
</feature>
<feature type="region of interest" description="Disordered" evidence="1">
    <location>
        <begin position="62"/>
        <end position="90"/>
    </location>
</feature>
<gene>
    <name evidence="2" type="ORF">H1R20_g9784</name>
</gene>
<comment type="caution">
    <text evidence="2">The sequence shown here is derived from an EMBL/GenBank/DDBJ whole genome shotgun (WGS) entry which is preliminary data.</text>
</comment>
<evidence type="ECO:0000313" key="3">
    <source>
        <dbReference type="Proteomes" id="UP001140091"/>
    </source>
</evidence>
<reference evidence="2" key="1">
    <citation type="submission" date="2022-06" db="EMBL/GenBank/DDBJ databases">
        <title>Genome Sequence of Candolleomyces eurysporus.</title>
        <authorList>
            <person name="Buettner E."/>
        </authorList>
    </citation>
    <scope>NUCLEOTIDE SEQUENCE</scope>
    <source>
        <strain evidence="2">VTCC 930004</strain>
    </source>
</reference>
<dbReference type="Proteomes" id="UP001140091">
    <property type="component" value="Unassembled WGS sequence"/>
</dbReference>
<evidence type="ECO:0000256" key="1">
    <source>
        <dbReference type="SAM" id="MobiDB-lite"/>
    </source>
</evidence>
<evidence type="ECO:0000313" key="2">
    <source>
        <dbReference type="EMBL" id="KAJ2927309.1"/>
    </source>
</evidence>
<organism evidence="2 3">
    <name type="scientific">Candolleomyces eurysporus</name>
    <dbReference type="NCBI Taxonomy" id="2828524"/>
    <lineage>
        <taxon>Eukaryota</taxon>
        <taxon>Fungi</taxon>
        <taxon>Dikarya</taxon>
        <taxon>Basidiomycota</taxon>
        <taxon>Agaricomycotina</taxon>
        <taxon>Agaricomycetes</taxon>
        <taxon>Agaricomycetidae</taxon>
        <taxon>Agaricales</taxon>
        <taxon>Agaricineae</taxon>
        <taxon>Psathyrellaceae</taxon>
        <taxon>Candolleomyces</taxon>
    </lineage>
</organism>
<proteinExistence type="predicted"/>